<evidence type="ECO:0000313" key="2">
    <source>
        <dbReference type="EMBL" id="OGM80119.1"/>
    </source>
</evidence>
<dbReference type="STRING" id="1802538.A2382_01600"/>
<proteinExistence type="predicted"/>
<name>A0A1F8CWD7_9BACT</name>
<evidence type="ECO:0000256" key="1">
    <source>
        <dbReference type="SAM" id="Phobius"/>
    </source>
</evidence>
<sequence>MKLSEYKFTKKQALIDRRNHGVIITAIIGIIAVIISYKLGQIRQSSWLNKRAFERLDTECLHQLYDSESKNN</sequence>
<accession>A0A1F8CWD7</accession>
<dbReference type="Proteomes" id="UP000178999">
    <property type="component" value="Unassembled WGS sequence"/>
</dbReference>
<keyword evidence="1" id="KW-0472">Membrane</keyword>
<protein>
    <submittedName>
        <fullName evidence="2">Uncharacterized protein</fullName>
    </submittedName>
</protein>
<organism evidence="2 3">
    <name type="scientific">Candidatus Woesebacteria bacterium RIFOXYB1_FULL_38_16</name>
    <dbReference type="NCBI Taxonomy" id="1802538"/>
    <lineage>
        <taxon>Bacteria</taxon>
        <taxon>Candidatus Woeseibacteriota</taxon>
    </lineage>
</organism>
<gene>
    <name evidence="2" type="ORF">A2382_01600</name>
</gene>
<comment type="caution">
    <text evidence="2">The sequence shown here is derived from an EMBL/GenBank/DDBJ whole genome shotgun (WGS) entry which is preliminary data.</text>
</comment>
<dbReference type="AlphaFoldDB" id="A0A1F8CWD7"/>
<keyword evidence="1" id="KW-1133">Transmembrane helix</keyword>
<feature type="transmembrane region" description="Helical" evidence="1">
    <location>
        <begin position="21"/>
        <end position="40"/>
    </location>
</feature>
<dbReference type="EMBL" id="MGHY01000004">
    <property type="protein sequence ID" value="OGM80119.1"/>
    <property type="molecule type" value="Genomic_DNA"/>
</dbReference>
<evidence type="ECO:0000313" key="3">
    <source>
        <dbReference type="Proteomes" id="UP000178999"/>
    </source>
</evidence>
<keyword evidence="1" id="KW-0812">Transmembrane</keyword>
<reference evidence="2 3" key="1">
    <citation type="journal article" date="2016" name="Nat. Commun.">
        <title>Thousands of microbial genomes shed light on interconnected biogeochemical processes in an aquifer system.</title>
        <authorList>
            <person name="Anantharaman K."/>
            <person name="Brown C.T."/>
            <person name="Hug L.A."/>
            <person name="Sharon I."/>
            <person name="Castelle C.J."/>
            <person name="Probst A.J."/>
            <person name="Thomas B.C."/>
            <person name="Singh A."/>
            <person name="Wilkins M.J."/>
            <person name="Karaoz U."/>
            <person name="Brodie E.L."/>
            <person name="Williams K.H."/>
            <person name="Hubbard S.S."/>
            <person name="Banfield J.F."/>
        </authorList>
    </citation>
    <scope>NUCLEOTIDE SEQUENCE [LARGE SCALE GENOMIC DNA]</scope>
</reference>